<protein>
    <submittedName>
        <fullName evidence="1">Uncharacterized protein</fullName>
    </submittedName>
</protein>
<organism evidence="1 2">
    <name type="scientific">Tardiphaga robiniae</name>
    <dbReference type="NCBI Taxonomy" id="943830"/>
    <lineage>
        <taxon>Bacteria</taxon>
        <taxon>Pseudomonadati</taxon>
        <taxon>Pseudomonadota</taxon>
        <taxon>Alphaproteobacteria</taxon>
        <taxon>Hyphomicrobiales</taxon>
        <taxon>Nitrobacteraceae</taxon>
        <taxon>Tardiphaga</taxon>
    </lineage>
</organism>
<sequence>MVEIHGNWPFQVAIPDDDETYIEATSFCSRKHLSLRVLGASVMHEGTRWVVFCFTYHRDAETLRNAFMGRWVHTHLWRPENYRETK</sequence>
<comment type="caution">
    <text evidence="1">The sequence shown here is derived from an EMBL/GenBank/DDBJ whole genome shotgun (WGS) entry which is preliminary data.</text>
</comment>
<dbReference type="AlphaFoldDB" id="A0A161QX06"/>
<reference evidence="1 2" key="1">
    <citation type="submission" date="2016-03" db="EMBL/GenBank/DDBJ databases">
        <title>Microsymbionts genomes from the relict species Vavilovia formosa (Stev.) Fed.</title>
        <authorList>
            <person name="Kopat V."/>
            <person name="Chirak E."/>
            <person name="Kimeklis A."/>
            <person name="Andronov E."/>
        </authorList>
    </citation>
    <scope>NUCLEOTIDE SEQUENCE [LARGE SCALE GENOMIC DNA]</scope>
    <source>
        <strain evidence="1 2">Vaf07</strain>
    </source>
</reference>
<evidence type="ECO:0000313" key="1">
    <source>
        <dbReference type="EMBL" id="KZD20351.1"/>
    </source>
</evidence>
<dbReference type="STRING" id="943830.A4A58_19110"/>
<dbReference type="Proteomes" id="UP000076574">
    <property type="component" value="Unassembled WGS sequence"/>
</dbReference>
<dbReference type="EMBL" id="LVYV01000056">
    <property type="protein sequence ID" value="KZD20351.1"/>
    <property type="molecule type" value="Genomic_DNA"/>
</dbReference>
<accession>A0A161QX06</accession>
<gene>
    <name evidence="1" type="ORF">A4A58_19110</name>
</gene>
<evidence type="ECO:0000313" key="2">
    <source>
        <dbReference type="Proteomes" id="UP000076574"/>
    </source>
</evidence>
<keyword evidence="2" id="KW-1185">Reference proteome</keyword>
<name>A0A161QX06_9BRAD</name>
<proteinExistence type="predicted"/>